<feature type="compositionally biased region" description="Polar residues" evidence="1">
    <location>
        <begin position="649"/>
        <end position="669"/>
    </location>
</feature>
<keyword evidence="3" id="KW-1185">Reference proteome</keyword>
<feature type="compositionally biased region" description="Basic and acidic residues" evidence="1">
    <location>
        <begin position="70"/>
        <end position="88"/>
    </location>
</feature>
<dbReference type="VEuPathDB" id="FungiDB:MGYG_03493"/>
<organism evidence="3">
    <name type="scientific">Arthroderma gypseum (strain ATCC MYA-4604 / CBS 118893)</name>
    <name type="common">Microsporum gypseum</name>
    <dbReference type="NCBI Taxonomy" id="535722"/>
    <lineage>
        <taxon>Eukaryota</taxon>
        <taxon>Fungi</taxon>
        <taxon>Dikarya</taxon>
        <taxon>Ascomycota</taxon>
        <taxon>Pezizomycotina</taxon>
        <taxon>Eurotiomycetes</taxon>
        <taxon>Eurotiomycetidae</taxon>
        <taxon>Onygenales</taxon>
        <taxon>Arthrodermataceae</taxon>
        <taxon>Nannizzia</taxon>
    </lineage>
</organism>
<proteinExistence type="predicted"/>
<feature type="compositionally biased region" description="Low complexity" evidence="1">
    <location>
        <begin position="782"/>
        <end position="795"/>
    </location>
</feature>
<evidence type="ECO:0000313" key="3">
    <source>
        <dbReference type="Proteomes" id="UP000002669"/>
    </source>
</evidence>
<dbReference type="EMBL" id="DS989824">
    <property type="protein sequence ID" value="EFR00491.1"/>
    <property type="molecule type" value="Genomic_DNA"/>
</dbReference>
<feature type="region of interest" description="Disordered" evidence="1">
    <location>
        <begin position="891"/>
        <end position="910"/>
    </location>
</feature>
<dbReference type="OrthoDB" id="5431239at2759"/>
<feature type="compositionally biased region" description="Polar residues" evidence="1">
    <location>
        <begin position="678"/>
        <end position="689"/>
    </location>
</feature>
<evidence type="ECO:0000256" key="1">
    <source>
        <dbReference type="SAM" id="MobiDB-lite"/>
    </source>
</evidence>
<dbReference type="GeneID" id="10028600"/>
<name>E4US73_ARTGP</name>
<dbReference type="eggNOG" id="ENOG502RPEM">
    <property type="taxonomic scope" value="Eukaryota"/>
</dbReference>
<dbReference type="OMA" id="RISYNQD"/>
<feature type="region of interest" description="Disordered" evidence="1">
    <location>
        <begin position="916"/>
        <end position="935"/>
    </location>
</feature>
<feature type="compositionally biased region" description="Polar residues" evidence="1">
    <location>
        <begin position="1069"/>
        <end position="1095"/>
    </location>
</feature>
<feature type="region of interest" description="Disordered" evidence="1">
    <location>
        <begin position="1069"/>
        <end position="1107"/>
    </location>
</feature>
<sequence>MPGLGSPNADYPEVNEYFPDFGFEKLAIPPPGYELYRFPDTTHLRNRALDIDTLKKLVNHHTWGFSLPTKKPEKQEGKKKKKEQEKKSKPGKPQKPQIPRKTKEDLLQVLKRISYNQDPRLRSDWHHFVSRDCDAGPRLLRPSYNPPLFSRRMPRGDPNWEFALPPETPQVPPQWSTPPRDPVFHRHHPGTNFPSRPSYMPAQFNMMAQSPTRLRQSPGYGVPNGFPNPGRAGKQWGDEYYQRYQTPSHNRIDGAPQFMPGQTGSPPRWSTSHSAYGLLNNHSPKQTPLAQLHYTKPSITGPIIGATTLSFLRLRVSEDQTRLSFDAGGELYPLRCRGPMSCNGSSDIFDCIIVSGLLTNAGSTTVDKRASRERLAVLTPPEKAFISAMGDCLNSQLSDEVVSTVKERLWDVYAQHYKLDPHSVGRLVMDPANIWTALTKSFRQFHLCYTDHQQPCGHHGGSVNSVLHRECVASLCYQLNDNDGVDLSVLLQRVFQGGTIITCAQCDNSCSRNYHRTFESAPLRLVIRPHQQTKIRNSCSPAITVRLTRTTGEVVNEQYKFIGGIHEMRNNGDTRHRLRWVDKDQEANGDRRTQIYDAGQISGMIPGGIKPQDQCEIAPSSWWVDGFPVLLFFENIIHPPKETLAPPSRASQPSQYPNLSPGHPSNGTIISIRESKNNGDSPSNKTLSPSKEKQPKPPVHAIGIGALDRRKTLVSSARRKPKPTSRPKKRDQFETDPAASNLVVAPYNANDEGSPLSIRGSATTPTVEASICPDSSSSVHAGTSTNGNTNSTVGPTPRIATITYMHPNYRPGAVPDGYHQVNAHQDIPNIPNAVIPAFNASAVQLTPNVHGSGPELAGSYQANTYEPVHDPCSEVTTFDIANIQHLANYVSSSGTPSNDRTTTHQGVNSPIIVDTPPEQNPTEAGNPHIASSAEGQPNFLTINPHDLLFDPAITADDVGLRPEVPVEAQVAEDGNADTTLIEGLVQGDLGTANLPFDDFIHHNDSLYSSNLALPYADSPIHPLPPSDNFLDFSGQVNSIGPGQCTAANMETALADNEWLAQWGITSTSTGACETSLTEDTAPEPSTGTDAAGSNSLKRKRDESESEQ</sequence>
<gene>
    <name evidence="2" type="ORF">MGYG_03493</name>
</gene>
<dbReference type="AlphaFoldDB" id="E4US73"/>
<feature type="compositionally biased region" description="Polar residues" evidence="1">
    <location>
        <begin position="891"/>
        <end position="908"/>
    </location>
</feature>
<dbReference type="InParanoid" id="E4US73"/>
<evidence type="ECO:0000313" key="2">
    <source>
        <dbReference type="EMBL" id="EFR00491.1"/>
    </source>
</evidence>
<dbReference type="RefSeq" id="XP_003173321.1">
    <property type="nucleotide sequence ID" value="XM_003173273.1"/>
</dbReference>
<protein>
    <submittedName>
        <fullName evidence="2">Uncharacterized protein</fullName>
    </submittedName>
</protein>
<accession>E4US73</accession>
<reference evidence="3" key="1">
    <citation type="journal article" date="2012" name="MBio">
        <title>Comparative genome analysis of Trichophyton rubrum and related dermatophytes reveals candidate genes involved in infection.</title>
        <authorList>
            <person name="Martinez D.A."/>
            <person name="Oliver B.G."/>
            <person name="Graeser Y."/>
            <person name="Goldberg J.M."/>
            <person name="Li W."/>
            <person name="Martinez-Rossi N.M."/>
            <person name="Monod M."/>
            <person name="Shelest E."/>
            <person name="Barton R.C."/>
            <person name="Birch E."/>
            <person name="Brakhage A.A."/>
            <person name="Chen Z."/>
            <person name="Gurr S.J."/>
            <person name="Heiman D."/>
            <person name="Heitman J."/>
            <person name="Kosti I."/>
            <person name="Rossi A."/>
            <person name="Saif S."/>
            <person name="Samalova M."/>
            <person name="Saunders C.W."/>
            <person name="Shea T."/>
            <person name="Summerbell R.C."/>
            <person name="Xu J."/>
            <person name="Young S."/>
            <person name="Zeng Q."/>
            <person name="Birren B.W."/>
            <person name="Cuomo C.A."/>
            <person name="White T.C."/>
        </authorList>
    </citation>
    <scope>NUCLEOTIDE SEQUENCE [LARGE SCALE GENOMIC DNA]</scope>
    <source>
        <strain evidence="3">ATCC MYA-4604 / CBS 118893</strain>
    </source>
</reference>
<feature type="compositionally biased region" description="Polar residues" evidence="1">
    <location>
        <begin position="760"/>
        <end position="781"/>
    </location>
</feature>
<feature type="region of interest" description="Disordered" evidence="1">
    <location>
        <begin position="64"/>
        <end position="105"/>
    </location>
</feature>
<feature type="compositionally biased region" description="Basic residues" evidence="1">
    <location>
        <begin position="717"/>
        <end position="729"/>
    </location>
</feature>
<dbReference type="STRING" id="535722.E4US73"/>
<feature type="region of interest" description="Disordered" evidence="1">
    <location>
        <begin position="643"/>
        <end position="795"/>
    </location>
</feature>
<dbReference type="HOGENOM" id="CLU_280926_0_0_1"/>
<dbReference type="Proteomes" id="UP000002669">
    <property type="component" value="Unassembled WGS sequence"/>
</dbReference>